<evidence type="ECO:0000313" key="4">
    <source>
        <dbReference type="Proteomes" id="UP001194746"/>
    </source>
</evidence>
<evidence type="ECO:0000256" key="2">
    <source>
        <dbReference type="SAM" id="Phobius"/>
    </source>
</evidence>
<feature type="region of interest" description="Disordered" evidence="1">
    <location>
        <begin position="190"/>
        <end position="259"/>
    </location>
</feature>
<feature type="compositionally biased region" description="Basic and acidic residues" evidence="1">
    <location>
        <begin position="215"/>
        <end position="224"/>
    </location>
</feature>
<reference evidence="3" key="2">
    <citation type="submission" date="2020-02" db="EMBL/GenBank/DDBJ databases">
        <authorList>
            <person name="Gilchrist C.L.M."/>
            <person name="Chooi Y.-H."/>
        </authorList>
    </citation>
    <scope>NUCLEOTIDE SEQUENCE</scope>
    <source>
        <strain evidence="3">MST-FP2251</strain>
    </source>
</reference>
<evidence type="ECO:0008006" key="5">
    <source>
        <dbReference type="Google" id="ProtNLM"/>
    </source>
</evidence>
<evidence type="ECO:0000313" key="3">
    <source>
        <dbReference type="EMBL" id="KAF9885894.1"/>
    </source>
</evidence>
<keyword evidence="2" id="KW-0472">Membrane</keyword>
<proteinExistence type="predicted"/>
<gene>
    <name evidence="3" type="ORF">FE257_012274</name>
</gene>
<feature type="compositionally biased region" description="Polar residues" evidence="1">
    <location>
        <begin position="249"/>
        <end position="259"/>
    </location>
</feature>
<accession>A0AAD4CG63</accession>
<evidence type="ECO:0000256" key="1">
    <source>
        <dbReference type="SAM" id="MobiDB-lite"/>
    </source>
</evidence>
<keyword evidence="2" id="KW-0812">Transmembrane</keyword>
<dbReference type="AlphaFoldDB" id="A0AAD4CG63"/>
<organism evidence="3 4">
    <name type="scientific">Aspergillus nanangensis</name>
    <dbReference type="NCBI Taxonomy" id="2582783"/>
    <lineage>
        <taxon>Eukaryota</taxon>
        <taxon>Fungi</taxon>
        <taxon>Dikarya</taxon>
        <taxon>Ascomycota</taxon>
        <taxon>Pezizomycotina</taxon>
        <taxon>Eurotiomycetes</taxon>
        <taxon>Eurotiomycetidae</taxon>
        <taxon>Eurotiales</taxon>
        <taxon>Aspergillaceae</taxon>
        <taxon>Aspergillus</taxon>
        <taxon>Aspergillus subgen. Circumdati</taxon>
    </lineage>
</organism>
<feature type="transmembrane region" description="Helical" evidence="2">
    <location>
        <begin position="20"/>
        <end position="38"/>
    </location>
</feature>
<comment type="caution">
    <text evidence="3">The sequence shown here is derived from an EMBL/GenBank/DDBJ whole genome shotgun (WGS) entry which is preliminary data.</text>
</comment>
<feature type="transmembrane region" description="Helical" evidence="2">
    <location>
        <begin position="139"/>
        <end position="161"/>
    </location>
</feature>
<protein>
    <recommendedName>
        <fullName evidence="5">MARVEL domain-containing protein</fullName>
    </recommendedName>
</protein>
<sequence>MGFGGVVLRFFNLAIRILQFLDSAVILGIFSYFLAVLSQNDQPIATWIKATEGLAGASCLYALLGALFTCCLGGVAFFAFLAVFLDACFIGAMIAIAVMTRDGASACSGRVDTPLGSGESDDDSASKVTFGFACQLQKVTFAVAIIGIFFFLLSILFQVLFARHHKREKRFGPSPANGYTYGTRRRAFWRRNKNNPETASSDDMLPNHPTPNDVELGKTSEKPSGRFGNFWGGKKNVADTPTPAPNTYGYGNSAYTGNY</sequence>
<feature type="transmembrane region" description="Helical" evidence="2">
    <location>
        <begin position="59"/>
        <end position="85"/>
    </location>
</feature>
<keyword evidence="4" id="KW-1185">Reference proteome</keyword>
<reference evidence="3" key="1">
    <citation type="journal article" date="2019" name="Beilstein J. Org. Chem.">
        <title>Nanangenines: drimane sesquiterpenoids as the dominant metabolite cohort of a novel Australian fungus, Aspergillus nanangensis.</title>
        <authorList>
            <person name="Lacey H.J."/>
            <person name="Gilchrist C.L.M."/>
            <person name="Crombie A."/>
            <person name="Kalaitzis J.A."/>
            <person name="Vuong D."/>
            <person name="Rutledge P.J."/>
            <person name="Turner P."/>
            <person name="Pitt J.I."/>
            <person name="Lacey E."/>
            <person name="Chooi Y.H."/>
            <person name="Piggott A.M."/>
        </authorList>
    </citation>
    <scope>NUCLEOTIDE SEQUENCE</scope>
    <source>
        <strain evidence="3">MST-FP2251</strain>
    </source>
</reference>
<dbReference type="EMBL" id="VCAU01000087">
    <property type="protein sequence ID" value="KAF9885894.1"/>
    <property type="molecule type" value="Genomic_DNA"/>
</dbReference>
<keyword evidence="2" id="KW-1133">Transmembrane helix</keyword>
<dbReference type="Proteomes" id="UP001194746">
    <property type="component" value="Unassembled WGS sequence"/>
</dbReference>
<name>A0AAD4CG63_ASPNN</name>